<feature type="region of interest" description="Disordered" evidence="1">
    <location>
        <begin position="78"/>
        <end position="129"/>
    </location>
</feature>
<dbReference type="Proteomes" id="UP000823941">
    <property type="component" value="Chromosome 25"/>
</dbReference>
<comment type="caution">
    <text evidence="2">The sequence shown here is derived from an EMBL/GenBank/DDBJ whole genome shotgun (WGS) entry which is preliminary data.</text>
</comment>
<keyword evidence="3" id="KW-1185">Reference proteome</keyword>
<feature type="compositionally biased region" description="Low complexity" evidence="1">
    <location>
        <begin position="241"/>
        <end position="262"/>
    </location>
</feature>
<evidence type="ECO:0000313" key="2">
    <source>
        <dbReference type="EMBL" id="KAG7297870.1"/>
    </source>
</evidence>
<feature type="compositionally biased region" description="Acidic residues" evidence="1">
    <location>
        <begin position="92"/>
        <end position="114"/>
    </location>
</feature>
<accession>A0ABQ7PZE7</accession>
<name>A0ABQ7PZE7_PLUXY</name>
<feature type="region of interest" description="Disordered" evidence="1">
    <location>
        <begin position="227"/>
        <end position="274"/>
    </location>
</feature>
<dbReference type="EMBL" id="JAHIBW010000025">
    <property type="protein sequence ID" value="KAG7297870.1"/>
    <property type="molecule type" value="Genomic_DNA"/>
</dbReference>
<proteinExistence type="predicted"/>
<evidence type="ECO:0000313" key="3">
    <source>
        <dbReference type="Proteomes" id="UP000823941"/>
    </source>
</evidence>
<evidence type="ECO:0000256" key="1">
    <source>
        <dbReference type="SAM" id="MobiDB-lite"/>
    </source>
</evidence>
<feature type="region of interest" description="Disordered" evidence="1">
    <location>
        <begin position="1"/>
        <end position="60"/>
    </location>
</feature>
<gene>
    <name evidence="2" type="ORF">JYU34_018624</name>
</gene>
<organism evidence="2 3">
    <name type="scientific">Plutella xylostella</name>
    <name type="common">Diamondback moth</name>
    <name type="synonym">Plutella maculipennis</name>
    <dbReference type="NCBI Taxonomy" id="51655"/>
    <lineage>
        <taxon>Eukaryota</taxon>
        <taxon>Metazoa</taxon>
        <taxon>Ecdysozoa</taxon>
        <taxon>Arthropoda</taxon>
        <taxon>Hexapoda</taxon>
        <taxon>Insecta</taxon>
        <taxon>Pterygota</taxon>
        <taxon>Neoptera</taxon>
        <taxon>Endopterygota</taxon>
        <taxon>Lepidoptera</taxon>
        <taxon>Glossata</taxon>
        <taxon>Ditrysia</taxon>
        <taxon>Yponomeutoidea</taxon>
        <taxon>Plutellidae</taxon>
        <taxon>Plutella</taxon>
    </lineage>
</organism>
<feature type="compositionally biased region" description="Basic residues" evidence="1">
    <location>
        <begin position="15"/>
        <end position="36"/>
    </location>
</feature>
<sequence length="288" mass="32619">MNSKAEENQEGETHKGKKRGKFYKFRKLFRTKKKPKVEKSEPSYTNIYDKHFKLGHPRSISSTDIYDCYEKQKQYLSIYNPKPNKKAPEPSSESDTESAEEEESEEGENEENCNEDVAKKHVEPQDSTWKSDGIIQSCKAWKQTAVQLSKKYLSNRANKGDMVEPEPVMEEDESTFSMSPSELAPAIVQHHHTPLVARPHAGPRIIHHMPDPMYGIRDQDKIPRATPAAAYHSTGHHRSAGHAPHSPSHAPHSAGHAHGPPGTRLHRRASPPCKFCRHVHGDIRLSYT</sequence>
<reference evidence="2 3" key="1">
    <citation type="submission" date="2021-06" db="EMBL/GenBank/DDBJ databases">
        <title>A haploid diamondback moth (Plutella xylostella L.) genome assembly resolves 31 chromosomes and identifies a diamide resistance mutation.</title>
        <authorList>
            <person name="Ward C.M."/>
            <person name="Perry K.D."/>
            <person name="Baker G."/>
            <person name="Powis K."/>
            <person name="Heckel D.G."/>
            <person name="Baxter S.W."/>
        </authorList>
    </citation>
    <scope>NUCLEOTIDE SEQUENCE [LARGE SCALE GENOMIC DNA]</scope>
    <source>
        <strain evidence="2 3">LV</strain>
        <tissue evidence="2">Single pupa</tissue>
    </source>
</reference>
<protein>
    <submittedName>
        <fullName evidence="2">Uncharacterized protein</fullName>
    </submittedName>
</protein>
<feature type="compositionally biased region" description="Basic and acidic residues" evidence="1">
    <location>
        <begin position="1"/>
        <end position="14"/>
    </location>
</feature>